<dbReference type="KEGG" id="sfol:H3H32_16745"/>
<sequence>MTVLANDLSYPPLNSCQTQLLPWVTVICICHNHQDYVLQALKSVIEQDYPTIELIVIDNASTDLSSTRIGEFVQLFPTIRFIRNAVNVGLNRAFNQGLALAQGQYIIDLSADDLLLPHRISRQVNVLEQLPATYGVVFSNAAYIDAGGKKTGVHYPVDSNGHTLVDVPIGFVFMHLLKAYFICTPTMMMRRNMLIELGGYDETLSYEDFDLWVRSARTYQYAYIDAVLTLKRLLPTALSTQVIQPYNHLLPSTLIVCQKAFTLCATPDEFQALAARIQTFVRKAFYAQQFELVAQFGKLLQQITQPDLLTRLILLLSRFHFPVNLFYRIYHQWQPVRGWRNRAG</sequence>
<organism evidence="2 3">
    <name type="scientific">Spirosoma foliorum</name>
    <dbReference type="NCBI Taxonomy" id="2710596"/>
    <lineage>
        <taxon>Bacteria</taxon>
        <taxon>Pseudomonadati</taxon>
        <taxon>Bacteroidota</taxon>
        <taxon>Cytophagia</taxon>
        <taxon>Cytophagales</taxon>
        <taxon>Cytophagaceae</taxon>
        <taxon>Spirosoma</taxon>
    </lineage>
</organism>
<evidence type="ECO:0000259" key="1">
    <source>
        <dbReference type="Pfam" id="PF00535"/>
    </source>
</evidence>
<dbReference type="SUPFAM" id="SSF53448">
    <property type="entry name" value="Nucleotide-diphospho-sugar transferases"/>
    <property type="match status" value="1"/>
</dbReference>
<keyword evidence="3" id="KW-1185">Reference proteome</keyword>
<evidence type="ECO:0000313" key="2">
    <source>
        <dbReference type="EMBL" id="QMW06979.1"/>
    </source>
</evidence>
<dbReference type="GO" id="GO:0016740">
    <property type="term" value="F:transferase activity"/>
    <property type="evidence" value="ECO:0007669"/>
    <property type="project" value="UniProtKB-KW"/>
</dbReference>
<protein>
    <submittedName>
        <fullName evidence="2">Glycosyltransferase</fullName>
    </submittedName>
</protein>
<gene>
    <name evidence="2" type="ORF">H3H32_16745</name>
</gene>
<feature type="domain" description="Glycosyltransferase 2-like" evidence="1">
    <location>
        <begin position="25"/>
        <end position="194"/>
    </location>
</feature>
<dbReference type="PANTHER" id="PTHR43685:SF2">
    <property type="entry name" value="GLYCOSYLTRANSFERASE 2-LIKE DOMAIN-CONTAINING PROTEIN"/>
    <property type="match status" value="1"/>
</dbReference>
<keyword evidence="2" id="KW-0808">Transferase</keyword>
<dbReference type="Gene3D" id="3.90.550.10">
    <property type="entry name" value="Spore Coat Polysaccharide Biosynthesis Protein SpsA, Chain A"/>
    <property type="match status" value="1"/>
</dbReference>
<accession>A0A7G5H787</accession>
<evidence type="ECO:0000313" key="3">
    <source>
        <dbReference type="Proteomes" id="UP000515369"/>
    </source>
</evidence>
<dbReference type="AlphaFoldDB" id="A0A7G5H787"/>
<dbReference type="Proteomes" id="UP000515369">
    <property type="component" value="Chromosome"/>
</dbReference>
<name>A0A7G5H787_9BACT</name>
<dbReference type="PANTHER" id="PTHR43685">
    <property type="entry name" value="GLYCOSYLTRANSFERASE"/>
    <property type="match status" value="1"/>
</dbReference>
<dbReference type="InterPro" id="IPR029044">
    <property type="entry name" value="Nucleotide-diphossugar_trans"/>
</dbReference>
<reference evidence="2 3" key="1">
    <citation type="submission" date="2020-07" db="EMBL/GenBank/DDBJ databases">
        <title>Spirosoma foliorum sp. nov., isolated from the leaves on the Nejang mountain Korea, Republic of.</title>
        <authorList>
            <person name="Ho H."/>
            <person name="Lee Y.-J."/>
            <person name="Nurcahyanto D.-A."/>
            <person name="Kim S.-G."/>
        </authorList>
    </citation>
    <scope>NUCLEOTIDE SEQUENCE [LARGE SCALE GENOMIC DNA]</scope>
    <source>
        <strain evidence="2 3">PL0136</strain>
    </source>
</reference>
<dbReference type="InterPro" id="IPR050834">
    <property type="entry name" value="Glycosyltransf_2"/>
</dbReference>
<dbReference type="Pfam" id="PF00535">
    <property type="entry name" value="Glycos_transf_2"/>
    <property type="match status" value="1"/>
</dbReference>
<dbReference type="EMBL" id="CP059732">
    <property type="protein sequence ID" value="QMW06979.1"/>
    <property type="molecule type" value="Genomic_DNA"/>
</dbReference>
<proteinExistence type="predicted"/>
<dbReference type="InterPro" id="IPR001173">
    <property type="entry name" value="Glyco_trans_2-like"/>
</dbReference>